<dbReference type="Pfam" id="PF25967">
    <property type="entry name" value="RND-MFP_C"/>
    <property type="match status" value="1"/>
</dbReference>
<dbReference type="InterPro" id="IPR058624">
    <property type="entry name" value="MdtA-like_HH"/>
</dbReference>
<dbReference type="PANTHER" id="PTHR30469">
    <property type="entry name" value="MULTIDRUG RESISTANCE PROTEIN MDTA"/>
    <property type="match status" value="1"/>
</dbReference>
<dbReference type="PROSITE" id="PS51257">
    <property type="entry name" value="PROKAR_LIPOPROTEIN"/>
    <property type="match status" value="1"/>
</dbReference>
<dbReference type="Gene3D" id="2.40.420.20">
    <property type="match status" value="1"/>
</dbReference>
<feature type="domain" description="Multidrug resistance protein MdtA-like alpha-helical hairpin" evidence="5">
    <location>
        <begin position="102"/>
        <end position="154"/>
    </location>
</feature>
<dbReference type="AlphaFoldDB" id="A0A2I0CR15"/>
<dbReference type="GO" id="GO:0015562">
    <property type="term" value="F:efflux transmembrane transporter activity"/>
    <property type="evidence" value="ECO:0007669"/>
    <property type="project" value="TreeGrafter"/>
</dbReference>
<evidence type="ECO:0000256" key="3">
    <source>
        <dbReference type="ARBA" id="ARBA00022448"/>
    </source>
</evidence>
<comment type="caution">
    <text evidence="8">The sequence shown here is derived from an EMBL/GenBank/DDBJ whole genome shotgun (WGS) entry which is preliminary data.</text>
</comment>
<evidence type="ECO:0000256" key="2">
    <source>
        <dbReference type="ARBA" id="ARBA00009477"/>
    </source>
</evidence>
<evidence type="ECO:0000259" key="5">
    <source>
        <dbReference type="Pfam" id="PF25876"/>
    </source>
</evidence>
<keyword evidence="4" id="KW-0175">Coiled coil</keyword>
<dbReference type="InterPro" id="IPR058625">
    <property type="entry name" value="MdtA-like_BSH"/>
</dbReference>
<dbReference type="InterPro" id="IPR006143">
    <property type="entry name" value="RND_pump_MFP"/>
</dbReference>
<reference evidence="9" key="1">
    <citation type="submission" date="2017-12" db="EMBL/GenBank/DDBJ databases">
        <authorList>
            <person name="Yu X.-Y."/>
        </authorList>
    </citation>
    <scope>NUCLEOTIDE SEQUENCE [LARGE SCALE GENOMIC DNA]</scope>
    <source>
        <strain evidence="9">ZYSR67-Z</strain>
    </source>
</reference>
<feature type="domain" description="Multidrug resistance protein MdtA-like C-terminal permuted SH3" evidence="7">
    <location>
        <begin position="281"/>
        <end position="344"/>
    </location>
</feature>
<protein>
    <submittedName>
        <fullName evidence="8">Efflux RND transporter periplasmic adaptor subunit</fullName>
    </submittedName>
</protein>
<dbReference type="PANTHER" id="PTHR30469:SF20">
    <property type="entry name" value="EFFLUX RND TRANSPORTER PERIPLASMIC ADAPTOR SUBUNIT"/>
    <property type="match status" value="1"/>
</dbReference>
<dbReference type="Gene3D" id="2.40.50.100">
    <property type="match status" value="1"/>
</dbReference>
<comment type="subcellular location">
    <subcellularLocation>
        <location evidence="1">Cell envelope</location>
    </subcellularLocation>
</comment>
<gene>
    <name evidence="8" type="ORF">CW360_07720</name>
</gene>
<accession>A0A2I0CR15</accession>
<evidence type="ECO:0000313" key="8">
    <source>
        <dbReference type="EMBL" id="PKF71605.1"/>
    </source>
</evidence>
<organism evidence="8 9">
    <name type="scientific">Pseudomonas fluvialis</name>
    <dbReference type="NCBI Taxonomy" id="1793966"/>
    <lineage>
        <taxon>Bacteria</taxon>
        <taxon>Pseudomonadati</taxon>
        <taxon>Pseudomonadota</taxon>
        <taxon>Gammaproteobacteria</taxon>
        <taxon>Pseudomonadales</taxon>
        <taxon>Pseudomonadaceae</taxon>
        <taxon>Pseudomonas</taxon>
    </lineage>
</organism>
<evidence type="ECO:0000256" key="4">
    <source>
        <dbReference type="ARBA" id="ARBA00023054"/>
    </source>
</evidence>
<evidence type="ECO:0000256" key="1">
    <source>
        <dbReference type="ARBA" id="ARBA00004196"/>
    </source>
</evidence>
<evidence type="ECO:0000313" key="9">
    <source>
        <dbReference type="Proteomes" id="UP000242861"/>
    </source>
</evidence>
<evidence type="ECO:0000259" key="6">
    <source>
        <dbReference type="Pfam" id="PF25917"/>
    </source>
</evidence>
<dbReference type="SUPFAM" id="SSF111369">
    <property type="entry name" value="HlyD-like secretion proteins"/>
    <property type="match status" value="1"/>
</dbReference>
<dbReference type="Gene3D" id="2.40.30.170">
    <property type="match status" value="1"/>
</dbReference>
<dbReference type="GO" id="GO:1990281">
    <property type="term" value="C:efflux pump complex"/>
    <property type="evidence" value="ECO:0007669"/>
    <property type="project" value="TreeGrafter"/>
</dbReference>
<dbReference type="InterPro" id="IPR058627">
    <property type="entry name" value="MdtA-like_C"/>
</dbReference>
<feature type="domain" description="Multidrug resistance protein MdtA-like barrel-sandwich hybrid" evidence="6">
    <location>
        <begin position="60"/>
        <end position="180"/>
    </location>
</feature>
<keyword evidence="3" id="KW-0813">Transport</keyword>
<sequence length="363" mass="39421">MSSPTRLAVLVLPLFLAACGNEQPPAAVEVVRPVKLISVADFGGSLVREFPARIQASQEAELSFRVSGELQALPVRPGQQVKQGELVARLDPADFNLRVKDRQASYDLAQAQFQRMAKLVERQLVSRAEYDQKKAQLGSAEAALKLARQELDYTQLRAPFDGVIAATYLDNFQVVQANQVVARIQAGKRLDASFQIPENLLTGVSRGARDYRPQVRLEGADGKLIEAQFKEFSTVPDAKTLSYQVSVSFDTPSGFTALPGMSATVIVDFAELYERREVPLLIPVEAVFSPDNSAPDSQVVWVAAADAEGVLRVRQRPVKVGQISGDGIQVLEGLQAGEQVVAAGGRELSEGAAVKPWVRERGL</sequence>
<proteinExistence type="inferred from homology"/>
<dbReference type="Proteomes" id="UP000242861">
    <property type="component" value="Unassembled WGS sequence"/>
</dbReference>
<comment type="similarity">
    <text evidence="2">Belongs to the membrane fusion protein (MFP) (TC 8.A.1) family.</text>
</comment>
<dbReference type="Gene3D" id="1.10.287.470">
    <property type="entry name" value="Helix hairpin bin"/>
    <property type="match status" value="1"/>
</dbReference>
<dbReference type="NCBIfam" id="TIGR01730">
    <property type="entry name" value="RND_mfp"/>
    <property type="match status" value="1"/>
</dbReference>
<dbReference type="RefSeq" id="WP_101193309.1">
    <property type="nucleotide sequence ID" value="NZ_PIYS01000012.1"/>
</dbReference>
<dbReference type="Pfam" id="PF25876">
    <property type="entry name" value="HH_MFP_RND"/>
    <property type="match status" value="1"/>
</dbReference>
<evidence type="ECO:0000259" key="7">
    <source>
        <dbReference type="Pfam" id="PF25967"/>
    </source>
</evidence>
<dbReference type="EMBL" id="PIYS01000012">
    <property type="protein sequence ID" value="PKF71605.1"/>
    <property type="molecule type" value="Genomic_DNA"/>
</dbReference>
<dbReference type="Pfam" id="PF25917">
    <property type="entry name" value="BSH_RND"/>
    <property type="match status" value="1"/>
</dbReference>
<name>A0A2I0CR15_9PSED</name>